<keyword evidence="6" id="KW-1185">Reference proteome</keyword>
<dbReference type="SUPFAM" id="SSF48726">
    <property type="entry name" value="Immunoglobulin"/>
    <property type="match status" value="1"/>
</dbReference>
<dbReference type="FunFam" id="2.60.40.10:FF:000049">
    <property type="entry name" value="Leukocyte immunoglobulin-like receptor subfamily B member 1"/>
    <property type="match status" value="1"/>
</dbReference>
<reference evidence="7" key="1">
    <citation type="submission" date="2025-08" db="UniProtKB">
        <authorList>
            <consortium name="RefSeq"/>
        </authorList>
    </citation>
    <scope>IDENTIFICATION</scope>
    <source>
        <tissue evidence="7">Kidney</tissue>
    </source>
</reference>
<evidence type="ECO:0000259" key="5">
    <source>
        <dbReference type="Pfam" id="PF00047"/>
    </source>
</evidence>
<dbReference type="InterPro" id="IPR050412">
    <property type="entry name" value="Ig-like_Receptors_ImmuneReg"/>
</dbReference>
<evidence type="ECO:0000313" key="6">
    <source>
        <dbReference type="Proteomes" id="UP000515202"/>
    </source>
</evidence>
<evidence type="ECO:0000256" key="3">
    <source>
        <dbReference type="ARBA" id="ARBA00023319"/>
    </source>
</evidence>
<dbReference type="AlphaFoldDB" id="A0A6P3RW68"/>
<feature type="domain" description="Immunoglobulin-like beta-sandwich" evidence="5">
    <location>
        <begin position="4"/>
        <end position="54"/>
    </location>
</feature>
<keyword evidence="2" id="KW-1015">Disulfide bond</keyword>
<keyword evidence="4" id="KW-0812">Transmembrane</keyword>
<evidence type="ECO:0000256" key="1">
    <source>
        <dbReference type="ARBA" id="ARBA00022729"/>
    </source>
</evidence>
<feature type="transmembrane region" description="Helical" evidence="4">
    <location>
        <begin position="80"/>
        <end position="98"/>
    </location>
</feature>
<dbReference type="KEGG" id="pvp:105309485"/>
<dbReference type="OrthoDB" id="9808644at2759"/>
<evidence type="ECO:0000313" key="7">
    <source>
        <dbReference type="RefSeq" id="XP_011383979.1"/>
    </source>
</evidence>
<keyword evidence="4" id="KW-1133">Transmembrane helix</keyword>
<dbReference type="GO" id="GO:0005886">
    <property type="term" value="C:plasma membrane"/>
    <property type="evidence" value="ECO:0007669"/>
    <property type="project" value="TreeGrafter"/>
</dbReference>
<sequence>DTFYLHKEGSPAPPQRFRPQDTAASFQANFTMNPVTSAHGGTYRCYSSRSTSPYLLSHPSDPVEFVVSASLPQDYTLGNLIRMVVAALILLVLGVLLFQARPSLRGPREQQEVNAEDNKPTFQ</sequence>
<keyword evidence="1" id="KW-0732">Signal</keyword>
<dbReference type="GO" id="GO:0002764">
    <property type="term" value="P:immune response-regulating signaling pathway"/>
    <property type="evidence" value="ECO:0007669"/>
    <property type="project" value="TreeGrafter"/>
</dbReference>
<dbReference type="InterPro" id="IPR036179">
    <property type="entry name" value="Ig-like_dom_sf"/>
</dbReference>
<proteinExistence type="predicted"/>
<dbReference type="GeneID" id="105309485"/>
<dbReference type="Gene3D" id="2.60.40.10">
    <property type="entry name" value="Immunoglobulins"/>
    <property type="match status" value="1"/>
</dbReference>
<dbReference type="PANTHER" id="PTHR11738">
    <property type="entry name" value="MHC CLASS I NK CELL RECEPTOR"/>
    <property type="match status" value="1"/>
</dbReference>
<dbReference type="GO" id="GO:0019221">
    <property type="term" value="P:cytokine-mediated signaling pathway"/>
    <property type="evidence" value="ECO:0007669"/>
    <property type="project" value="TreeGrafter"/>
</dbReference>
<accession>A0A6P3RW68</accession>
<dbReference type="InterPro" id="IPR013151">
    <property type="entry name" value="Immunoglobulin_dom"/>
</dbReference>
<dbReference type="Pfam" id="PF00047">
    <property type="entry name" value="ig"/>
    <property type="match status" value="1"/>
</dbReference>
<protein>
    <submittedName>
        <fullName evidence="7">Leukocyte immunoglobulin-like receptor subfamily A member 4</fullName>
    </submittedName>
</protein>
<feature type="non-terminal residue" evidence="7">
    <location>
        <position position="1"/>
    </location>
</feature>
<dbReference type="PANTHER" id="PTHR11738:SF88">
    <property type="entry name" value="IG-LIKE DOMAIN-CONTAINING PROTEIN"/>
    <property type="match status" value="1"/>
</dbReference>
<name>A0A6P3RW68_PTEVA</name>
<gene>
    <name evidence="7" type="primary">LOC105309485</name>
</gene>
<dbReference type="GO" id="GO:0032396">
    <property type="term" value="F:inhibitory MHC class I receptor activity"/>
    <property type="evidence" value="ECO:0007669"/>
    <property type="project" value="TreeGrafter"/>
</dbReference>
<evidence type="ECO:0000256" key="4">
    <source>
        <dbReference type="SAM" id="Phobius"/>
    </source>
</evidence>
<keyword evidence="4" id="KW-0472">Membrane</keyword>
<dbReference type="RefSeq" id="XP_011383979.1">
    <property type="nucleotide sequence ID" value="XM_011385677.2"/>
</dbReference>
<keyword evidence="3" id="KW-0393">Immunoglobulin domain</keyword>
<organism evidence="6 7">
    <name type="scientific">Pteropus vampyrus</name>
    <name type="common">Large flying fox</name>
    <dbReference type="NCBI Taxonomy" id="132908"/>
    <lineage>
        <taxon>Eukaryota</taxon>
        <taxon>Metazoa</taxon>
        <taxon>Chordata</taxon>
        <taxon>Craniata</taxon>
        <taxon>Vertebrata</taxon>
        <taxon>Euteleostomi</taxon>
        <taxon>Mammalia</taxon>
        <taxon>Eutheria</taxon>
        <taxon>Laurasiatheria</taxon>
        <taxon>Chiroptera</taxon>
        <taxon>Yinpterochiroptera</taxon>
        <taxon>Pteropodoidea</taxon>
        <taxon>Pteropodidae</taxon>
        <taxon>Pteropodinae</taxon>
        <taxon>Pteropus</taxon>
    </lineage>
</organism>
<dbReference type="Proteomes" id="UP000515202">
    <property type="component" value="Unplaced"/>
</dbReference>
<dbReference type="InterPro" id="IPR013783">
    <property type="entry name" value="Ig-like_fold"/>
</dbReference>
<evidence type="ECO:0000256" key="2">
    <source>
        <dbReference type="ARBA" id="ARBA00023157"/>
    </source>
</evidence>